<feature type="transmembrane region" description="Helical" evidence="5">
    <location>
        <begin position="183"/>
        <end position="201"/>
    </location>
</feature>
<feature type="transmembrane region" description="Helical" evidence="5">
    <location>
        <begin position="143"/>
        <end position="163"/>
    </location>
</feature>
<comment type="caution">
    <text evidence="7">The sequence shown here is derived from an EMBL/GenBank/DDBJ whole genome shotgun (WGS) entry which is preliminary data.</text>
</comment>
<accession>A0A7I9VIP9</accession>
<sequence>MRGELELEAFLPAGDRRAAGLARASERWGRLAYGAALAFLVNLYASPAFYWPELFERMRLGVVTSAVCALAVLMRRVTSGERLRLGGPAAGFLLAYAAMIPLSLAWTIAPERTWDAIFDIGKLLVVYAALINALDTPGRVRGALLAGALATLAPSLGGIQRWLAGDALIEGYRTAWRGNYADPNRLAMGLVLFLPAAILLAGQVRRPWLKGLLLFAAAANVAAIVLTYSRSGTVALVAALLLTFLRGHAKGKGLVLAGLALVAVVALAPESFWMRQSTIAEYEDDASFQGRERAYTMLQVIFHERPLSGVGAGAFLEAWTRYAPLKALGQRLIAHNLFMEVLGELGIIALALFATYCAWLLWRLWSVGGERGGEGARALFAGLAGYLVCELVNGYSRSFNLYAAFGLAVAVVVQARLRRRLAAGDAGPARAARAA</sequence>
<dbReference type="InterPro" id="IPR051533">
    <property type="entry name" value="WaaL-like"/>
</dbReference>
<dbReference type="EMBL" id="BJTG01000002">
    <property type="protein sequence ID" value="GEJ56286.1"/>
    <property type="molecule type" value="Genomic_DNA"/>
</dbReference>
<evidence type="ECO:0000256" key="1">
    <source>
        <dbReference type="ARBA" id="ARBA00004141"/>
    </source>
</evidence>
<keyword evidence="2 5" id="KW-0812">Transmembrane</keyword>
<name>A0A7I9VIP9_9BACT</name>
<protein>
    <recommendedName>
        <fullName evidence="6">O-antigen ligase-related domain-containing protein</fullName>
    </recommendedName>
</protein>
<organism evidence="7 8">
    <name type="scientific">Anaeromyxobacter diazotrophicus</name>
    <dbReference type="NCBI Taxonomy" id="2590199"/>
    <lineage>
        <taxon>Bacteria</taxon>
        <taxon>Pseudomonadati</taxon>
        <taxon>Myxococcota</taxon>
        <taxon>Myxococcia</taxon>
        <taxon>Myxococcales</taxon>
        <taxon>Cystobacterineae</taxon>
        <taxon>Anaeromyxobacteraceae</taxon>
        <taxon>Anaeromyxobacter</taxon>
    </lineage>
</organism>
<feature type="transmembrane region" description="Helical" evidence="5">
    <location>
        <begin position="58"/>
        <end position="77"/>
    </location>
</feature>
<keyword evidence="8" id="KW-1185">Reference proteome</keyword>
<evidence type="ECO:0000256" key="2">
    <source>
        <dbReference type="ARBA" id="ARBA00022692"/>
    </source>
</evidence>
<dbReference type="RefSeq" id="WP_176063616.1">
    <property type="nucleotide sequence ID" value="NZ_BJTG01000002.1"/>
</dbReference>
<comment type="subcellular location">
    <subcellularLocation>
        <location evidence="1">Membrane</location>
        <topology evidence="1">Multi-pass membrane protein</topology>
    </subcellularLocation>
</comment>
<dbReference type="PANTHER" id="PTHR37422:SF13">
    <property type="entry name" value="LIPOPOLYSACCHARIDE BIOSYNTHESIS PROTEIN PA4999-RELATED"/>
    <property type="match status" value="1"/>
</dbReference>
<keyword evidence="3 5" id="KW-1133">Transmembrane helix</keyword>
<evidence type="ECO:0000313" key="8">
    <source>
        <dbReference type="Proteomes" id="UP000503640"/>
    </source>
</evidence>
<evidence type="ECO:0000259" key="6">
    <source>
        <dbReference type="Pfam" id="PF04932"/>
    </source>
</evidence>
<gene>
    <name evidence="7" type="ORF">AMYX_10270</name>
</gene>
<feature type="transmembrane region" description="Helical" evidence="5">
    <location>
        <begin position="31"/>
        <end position="52"/>
    </location>
</feature>
<reference evidence="8" key="1">
    <citation type="journal article" date="2020" name="Appl. Environ. Microbiol.">
        <title>Diazotrophic Anaeromyxobacter Isolates from Soils.</title>
        <authorList>
            <person name="Masuda Y."/>
            <person name="Yamanaka H."/>
            <person name="Xu Z.X."/>
            <person name="Shiratori Y."/>
            <person name="Aono T."/>
            <person name="Amachi S."/>
            <person name="Senoo K."/>
            <person name="Itoh H."/>
        </authorList>
    </citation>
    <scope>NUCLEOTIDE SEQUENCE [LARGE SCALE GENOMIC DNA]</scope>
    <source>
        <strain evidence="8">R267</strain>
    </source>
</reference>
<evidence type="ECO:0000313" key="7">
    <source>
        <dbReference type="EMBL" id="GEJ56286.1"/>
    </source>
</evidence>
<dbReference type="Proteomes" id="UP000503640">
    <property type="component" value="Unassembled WGS sequence"/>
</dbReference>
<dbReference type="Pfam" id="PF04932">
    <property type="entry name" value="Wzy_C"/>
    <property type="match status" value="1"/>
</dbReference>
<feature type="transmembrane region" description="Helical" evidence="5">
    <location>
        <begin position="213"/>
        <end position="242"/>
    </location>
</feature>
<evidence type="ECO:0000256" key="3">
    <source>
        <dbReference type="ARBA" id="ARBA00022989"/>
    </source>
</evidence>
<feature type="transmembrane region" description="Helical" evidence="5">
    <location>
        <begin position="89"/>
        <end position="108"/>
    </location>
</feature>
<feature type="transmembrane region" description="Helical" evidence="5">
    <location>
        <begin position="341"/>
        <end position="362"/>
    </location>
</feature>
<evidence type="ECO:0000256" key="4">
    <source>
        <dbReference type="ARBA" id="ARBA00023136"/>
    </source>
</evidence>
<feature type="transmembrane region" description="Helical" evidence="5">
    <location>
        <begin position="254"/>
        <end position="273"/>
    </location>
</feature>
<dbReference type="InterPro" id="IPR007016">
    <property type="entry name" value="O-antigen_ligase-rel_domated"/>
</dbReference>
<feature type="domain" description="O-antigen ligase-related" evidence="6">
    <location>
        <begin position="216"/>
        <end position="354"/>
    </location>
</feature>
<dbReference type="PANTHER" id="PTHR37422">
    <property type="entry name" value="TEICHURONIC ACID BIOSYNTHESIS PROTEIN TUAE"/>
    <property type="match status" value="1"/>
</dbReference>
<evidence type="ECO:0000256" key="5">
    <source>
        <dbReference type="SAM" id="Phobius"/>
    </source>
</evidence>
<dbReference type="GO" id="GO:0016020">
    <property type="term" value="C:membrane"/>
    <property type="evidence" value="ECO:0007669"/>
    <property type="project" value="UniProtKB-SubCell"/>
</dbReference>
<dbReference type="AlphaFoldDB" id="A0A7I9VIP9"/>
<keyword evidence="4 5" id="KW-0472">Membrane</keyword>
<proteinExistence type="predicted"/>